<evidence type="ECO:0000313" key="2">
    <source>
        <dbReference type="EMBL" id="EGU71872.1"/>
    </source>
</evidence>
<dbReference type="EMBL" id="AFQF01007498">
    <property type="protein sequence ID" value="EGU71872.1"/>
    <property type="molecule type" value="Genomic_DNA"/>
</dbReference>
<proteinExistence type="predicted"/>
<feature type="domain" description="DDE-1" evidence="1">
    <location>
        <begin position="9"/>
        <end position="94"/>
    </location>
</feature>
<dbReference type="GO" id="GO:0003677">
    <property type="term" value="F:DNA binding"/>
    <property type="evidence" value="ECO:0007669"/>
    <property type="project" value="TreeGrafter"/>
</dbReference>
<dbReference type="InterPro" id="IPR050863">
    <property type="entry name" value="CenT-Element_Derived"/>
</dbReference>
<name>F9GG37_FUSOF</name>
<dbReference type="PANTHER" id="PTHR19303:SF62">
    <property type="entry name" value="HTH CENPB-TYPE DOMAIN-CONTAINING PROTEIN-RELATED"/>
    <property type="match status" value="1"/>
</dbReference>
<dbReference type="PANTHER" id="PTHR19303">
    <property type="entry name" value="TRANSPOSON"/>
    <property type="match status" value="1"/>
</dbReference>
<dbReference type="STRING" id="660025.F9GG37"/>
<dbReference type="InterPro" id="IPR004875">
    <property type="entry name" value="DDE_SF_endonuclease_dom"/>
</dbReference>
<dbReference type="GO" id="GO:0005634">
    <property type="term" value="C:nucleus"/>
    <property type="evidence" value="ECO:0007669"/>
    <property type="project" value="TreeGrafter"/>
</dbReference>
<evidence type="ECO:0000259" key="1">
    <source>
        <dbReference type="Pfam" id="PF03184"/>
    </source>
</evidence>
<organism evidence="2">
    <name type="scientific">Fusarium oxysporum (strain Fo5176)</name>
    <name type="common">Fusarium vascular wilt</name>
    <dbReference type="NCBI Taxonomy" id="660025"/>
    <lineage>
        <taxon>Eukaryota</taxon>
        <taxon>Fungi</taxon>
        <taxon>Dikarya</taxon>
        <taxon>Ascomycota</taxon>
        <taxon>Pezizomycotina</taxon>
        <taxon>Sordariomycetes</taxon>
        <taxon>Hypocreomycetidae</taxon>
        <taxon>Hypocreales</taxon>
        <taxon>Nectriaceae</taxon>
        <taxon>Fusarium</taxon>
        <taxon>Fusarium oxysporum species complex</taxon>
    </lineage>
</organism>
<gene>
    <name evidence="2" type="ORF">FOXB_17621</name>
</gene>
<protein>
    <recommendedName>
        <fullName evidence="1">DDE-1 domain-containing protein</fullName>
    </recommendedName>
</protein>
<dbReference type="AlphaFoldDB" id="F9GG37"/>
<sequence length="264" mass="29846">MAGPIISKRSNSRYRLLILDGHESHHSANFETYCDENNIITLCMPPHSSHLLQPLDVGCFGPLKKAYGREIEHLIRCSITHVSKTEFLPAFYAAYQASMTKANTEGGFRGAGLVPLDPESVISKLHVQLRTPTPVEEEASLPNPWVSKTPKNVLEASSQSEYLKRRIRRHQSSSPASILEALESFSKGTKAMMHQISLLKSENQILRQSNEALSKRRRAKRTRLQNTGKMTVDEGSGRIVEKWWSRRVAASEGKVLWNMWQDRP</sequence>
<dbReference type="Pfam" id="PF03184">
    <property type="entry name" value="DDE_1"/>
    <property type="match status" value="1"/>
</dbReference>
<reference evidence="2" key="1">
    <citation type="journal article" date="2012" name="Mol. Plant Microbe Interact.">
        <title>A highly conserved effector in Fusarium oxysporum is required for full virulence on Arabidopsis.</title>
        <authorList>
            <person name="Thatcher L.F."/>
            <person name="Gardiner D.M."/>
            <person name="Kazan K."/>
            <person name="Manners J."/>
        </authorList>
    </citation>
    <scope>NUCLEOTIDE SEQUENCE [LARGE SCALE GENOMIC DNA]</scope>
    <source>
        <strain evidence="2">Fo5176</strain>
    </source>
</reference>
<comment type="caution">
    <text evidence="2">The sequence shown here is derived from an EMBL/GenBank/DDBJ whole genome shotgun (WGS) entry which is preliminary data.</text>
</comment>
<accession>F9GG37</accession>